<dbReference type="InterPro" id="IPR036518">
    <property type="entry name" value="CobE/GbiG_C_sf"/>
</dbReference>
<dbReference type="InterPro" id="IPR002750">
    <property type="entry name" value="CobE/GbiG_C"/>
</dbReference>
<comment type="caution">
    <text evidence="2">The sequence shown here is derived from an EMBL/GenBank/DDBJ whole genome shotgun (WGS) entry which is preliminary data.</text>
</comment>
<dbReference type="AlphaFoldDB" id="A0A2S3W0K1"/>
<proteinExistence type="predicted"/>
<sequence length="137" mass="13940">MNETAIPGPDTGGLCVAGIGCGSACDTDDILAALHEASGRAHCRPGLIAIPDFRADCAALHAAARQAGLPLRVVSHADLLAAQPRCATRSARAMAARGVDSVAEGCALVAAGDTARLLVARIAYRRVTCAIARTEHT</sequence>
<protein>
    <recommendedName>
        <fullName evidence="1">CobE/GbiG C-terminal domain-containing protein</fullName>
    </recommendedName>
</protein>
<dbReference type="Gene3D" id="3.30.420.180">
    <property type="entry name" value="CobE/GbiG C-terminal domain"/>
    <property type="match status" value="1"/>
</dbReference>
<dbReference type="RefSeq" id="WP_239020066.1">
    <property type="nucleotide sequence ID" value="NZ_NKUE01000018.1"/>
</dbReference>
<evidence type="ECO:0000313" key="3">
    <source>
        <dbReference type="Proteomes" id="UP000237344"/>
    </source>
</evidence>
<name>A0A2S3W0K1_9PROT</name>
<gene>
    <name evidence="2" type="ORF">KMAL_20120</name>
</gene>
<dbReference type="Proteomes" id="UP000237344">
    <property type="component" value="Unassembled WGS sequence"/>
</dbReference>
<dbReference type="SUPFAM" id="SSF159664">
    <property type="entry name" value="CobE/GbiG C-terminal domain-like"/>
    <property type="match status" value="1"/>
</dbReference>
<accession>A0A2S3W0K1</accession>
<evidence type="ECO:0000313" key="2">
    <source>
        <dbReference type="EMBL" id="POF62367.1"/>
    </source>
</evidence>
<dbReference type="EMBL" id="POTC01000026">
    <property type="protein sequence ID" value="POF62367.1"/>
    <property type="molecule type" value="Genomic_DNA"/>
</dbReference>
<dbReference type="GO" id="GO:0009236">
    <property type="term" value="P:cobalamin biosynthetic process"/>
    <property type="evidence" value="ECO:0007669"/>
    <property type="project" value="InterPro"/>
</dbReference>
<dbReference type="Pfam" id="PF01890">
    <property type="entry name" value="CbiG_C"/>
    <property type="match status" value="1"/>
</dbReference>
<reference evidence="2 3" key="1">
    <citation type="submission" date="2018-01" db="EMBL/GenBank/DDBJ databases">
        <title>Draft Genome Sequence of Komagataeibacter maltaceti LMG 1529, a Vinegar Producing Acetic Acid Bacterium Isolated from Malt Vinegar Brewery Acetifiers.</title>
        <authorList>
            <person name="Zhang Q."/>
            <person name="Hollensteiner J."/>
            <person name="Poehlein A."/>
            <person name="Daniel R."/>
        </authorList>
    </citation>
    <scope>NUCLEOTIDE SEQUENCE [LARGE SCALE GENOMIC DNA]</scope>
    <source>
        <strain evidence="2 3">LMG 1529</strain>
    </source>
</reference>
<organism evidence="2 3">
    <name type="scientific">Novacetimonas maltaceti</name>
    <dbReference type="NCBI Taxonomy" id="1203393"/>
    <lineage>
        <taxon>Bacteria</taxon>
        <taxon>Pseudomonadati</taxon>
        <taxon>Pseudomonadota</taxon>
        <taxon>Alphaproteobacteria</taxon>
        <taxon>Acetobacterales</taxon>
        <taxon>Acetobacteraceae</taxon>
        <taxon>Novacetimonas</taxon>
    </lineage>
</organism>
<keyword evidence="3" id="KW-1185">Reference proteome</keyword>
<evidence type="ECO:0000259" key="1">
    <source>
        <dbReference type="Pfam" id="PF01890"/>
    </source>
</evidence>
<feature type="domain" description="CobE/GbiG C-terminal" evidence="1">
    <location>
        <begin position="16"/>
        <end position="132"/>
    </location>
</feature>